<protein>
    <submittedName>
        <fullName evidence="1">Uncharacterized protein</fullName>
    </submittedName>
</protein>
<dbReference type="AlphaFoldDB" id="W7TGW6"/>
<proteinExistence type="predicted"/>
<organism evidence="1 2">
    <name type="scientific">Nannochloropsis gaditana</name>
    <dbReference type="NCBI Taxonomy" id="72520"/>
    <lineage>
        <taxon>Eukaryota</taxon>
        <taxon>Sar</taxon>
        <taxon>Stramenopiles</taxon>
        <taxon>Ochrophyta</taxon>
        <taxon>Eustigmatophyceae</taxon>
        <taxon>Eustigmatales</taxon>
        <taxon>Monodopsidaceae</taxon>
        <taxon>Nannochloropsis</taxon>
    </lineage>
</organism>
<dbReference type="Proteomes" id="UP000019335">
    <property type="component" value="Unassembled WGS sequence"/>
</dbReference>
<dbReference type="EMBL" id="AZIL01003280">
    <property type="protein sequence ID" value="EWM20189.1"/>
    <property type="molecule type" value="Genomic_DNA"/>
</dbReference>
<accession>W7TGW6</accession>
<comment type="caution">
    <text evidence="1">The sequence shown here is derived from an EMBL/GenBank/DDBJ whole genome shotgun (WGS) entry which is preliminary data.</text>
</comment>
<gene>
    <name evidence="1" type="ORF">Naga_101121g1</name>
</gene>
<sequence length="341" mass="37684">MTSRIGHSGGLRRICALGLVVSLVVALASVPFVIAKGDNDTEDSATSVQPQSSRSRFLHRLQGLFTHSTSSSSSLLSTSLDKLESPAATKASSFSILGGEKDSWAEEWDLKLARRLLDGDHFSVLKEMVLSKDLEVIWSTPYAARRLLEANPILKMLPGAAALAKKDLDDWTPADGLQILSRLRLFAKDAMEKTMENIDPSKSMESLEKFAHRGLREEHEGGDPKLKALFDKVAAGDDTAAKEVHDVVFDELWGGLVDKEQMGFGKEPGTMFEPEASKIMRDYVRTQEPALWDMMTMDDPFITQLMTDPLATPMKVIQDLTNQELAADQTELESKSKQQET</sequence>
<evidence type="ECO:0000313" key="2">
    <source>
        <dbReference type="Proteomes" id="UP000019335"/>
    </source>
</evidence>
<keyword evidence="2" id="KW-1185">Reference proteome</keyword>
<evidence type="ECO:0000313" key="1">
    <source>
        <dbReference type="EMBL" id="EWM20189.1"/>
    </source>
</evidence>
<dbReference type="OrthoDB" id="188881at2759"/>
<reference evidence="1 2" key="1">
    <citation type="journal article" date="2014" name="Mol. Plant">
        <title>Chromosome Scale Genome Assembly and Transcriptome Profiling of Nannochloropsis gaditana in Nitrogen Depletion.</title>
        <authorList>
            <person name="Corteggiani Carpinelli E."/>
            <person name="Telatin A."/>
            <person name="Vitulo N."/>
            <person name="Forcato C."/>
            <person name="D'Angelo M."/>
            <person name="Schiavon R."/>
            <person name="Vezzi A."/>
            <person name="Giacometti G.M."/>
            <person name="Morosinotto T."/>
            <person name="Valle G."/>
        </authorList>
    </citation>
    <scope>NUCLEOTIDE SEQUENCE [LARGE SCALE GENOMIC DNA]</scope>
    <source>
        <strain evidence="1 2">B-31</strain>
    </source>
</reference>
<name>W7TGW6_9STRA</name>